<feature type="transmembrane region" description="Helical" evidence="7">
    <location>
        <begin position="6"/>
        <end position="25"/>
    </location>
</feature>
<accession>G8Y8L6</accession>
<evidence type="ECO:0000256" key="2">
    <source>
        <dbReference type="ARBA" id="ARBA00004394"/>
    </source>
</evidence>
<evidence type="ECO:0000256" key="1">
    <source>
        <dbReference type="ARBA" id="ARBA00004127"/>
    </source>
</evidence>
<feature type="transmembrane region" description="Helical" evidence="7">
    <location>
        <begin position="221"/>
        <end position="242"/>
    </location>
</feature>
<evidence type="ECO:0000256" key="6">
    <source>
        <dbReference type="ARBA" id="ARBA00023136"/>
    </source>
</evidence>
<feature type="transmembrane region" description="Helical" evidence="7">
    <location>
        <begin position="75"/>
        <end position="108"/>
    </location>
</feature>
<feature type="transmembrane region" description="Helical" evidence="7">
    <location>
        <begin position="273"/>
        <end position="291"/>
    </location>
</feature>
<comment type="subcellular location">
    <subcellularLocation>
        <location evidence="1">Endomembrane system</location>
        <topology evidence="1">Multi-pass membrane protein</topology>
    </subcellularLocation>
    <subcellularLocation>
        <location evidence="2">Golgi apparatus membrane</location>
    </subcellularLocation>
</comment>
<keyword evidence="3 7" id="KW-0812">Transmembrane</keyword>
<dbReference type="FunCoup" id="G8Y8L6">
    <property type="interactions" value="486"/>
</dbReference>
<gene>
    <name evidence="8" type="primary">Piso0_004367</name>
    <name evidence="8" type="ORF">GNLVRS01_PISO0K15322g</name>
    <name evidence="9" type="ORF">GNLVRS01_PISO0L15323g</name>
</gene>
<dbReference type="PANTHER" id="PTHR16133">
    <property type="entry name" value="SOLUTE CARRIER FAMILY 39 ZINC TRANSPORTER , MEMBER 9-RELATED"/>
    <property type="match status" value="1"/>
</dbReference>
<dbReference type="InterPro" id="IPR003689">
    <property type="entry name" value="ZIP"/>
</dbReference>
<protein>
    <submittedName>
        <fullName evidence="8">Piso0_004367 protein</fullName>
    </submittedName>
</protein>
<dbReference type="OrthoDB" id="19859at2759"/>
<dbReference type="HOGENOM" id="CLU_028824_1_0_1"/>
<sequence length="293" mass="32044">MPIGTIFGSICLSVVLFLASYLSGLLPLKIPLNSHRINLASFLSMGVITGTALMMALPESIEVLYDQNADFAKKYVGPCLLGGFMFMFIIDHLSIIFHSLGLGTFTAYKPLSEKLSLLELLKSVITTPLTLGLAFHALVDGLSLGSSFHSNGDGNKINIVFFLVIIVHKLPTCFSLTSLLLKEDMDYSLIKFHLLIFALVTPISSIISSVFLSFLKKNNETIIGVLLVFSSGNFFYVVSHIFKENLTKHQLPDSRDSSETVIEVQSDIGLSEYMATILGVFITVIIAILGSDH</sequence>
<organism evidence="8 10">
    <name type="scientific">Pichia sorbitophila (strain ATCC MYA-4447 / BCRC 22081 / CBS 7064 / NBRC 10061 / NRRL Y-12695)</name>
    <name type="common">Hybrid yeast</name>
    <dbReference type="NCBI Taxonomy" id="559304"/>
    <lineage>
        <taxon>Eukaryota</taxon>
        <taxon>Fungi</taxon>
        <taxon>Dikarya</taxon>
        <taxon>Ascomycota</taxon>
        <taxon>Saccharomycotina</taxon>
        <taxon>Pichiomycetes</taxon>
        <taxon>Debaryomycetaceae</taxon>
        <taxon>Millerozyma</taxon>
    </lineage>
</organism>
<reference evidence="10" key="2">
    <citation type="journal article" date="2012" name="G3 (Bethesda)">
        <title>Pichia sorbitophila, an interspecies yeast hybrid reveals early steps of genome resolution following polyploidization.</title>
        <authorList>
            <person name="Leh Louis V."/>
            <person name="Despons L."/>
            <person name="Friedrich A."/>
            <person name="Martin T."/>
            <person name="Durrens P."/>
            <person name="Casaregola S."/>
            <person name="Neuveglise C."/>
            <person name="Fairhead C."/>
            <person name="Marck C."/>
            <person name="Cruz J.A."/>
            <person name="Straub M.L."/>
            <person name="Kugler V."/>
            <person name="Sacerdot C."/>
            <person name="Uzunov Z."/>
            <person name="Thierry A."/>
            <person name="Weiss S."/>
            <person name="Bleykasten C."/>
            <person name="De Montigny J."/>
            <person name="Jacques N."/>
            <person name="Jung P."/>
            <person name="Lemaire M."/>
            <person name="Mallet S."/>
            <person name="Morel G."/>
            <person name="Richard G.F."/>
            <person name="Sarkar A."/>
            <person name="Savel G."/>
            <person name="Schacherer J."/>
            <person name="Seret M.L."/>
            <person name="Talla E."/>
            <person name="Samson G."/>
            <person name="Jubin C."/>
            <person name="Poulain J."/>
            <person name="Vacherie B."/>
            <person name="Barbe V."/>
            <person name="Pelletier E."/>
            <person name="Sherman D.J."/>
            <person name="Westhof E."/>
            <person name="Weissenbach J."/>
            <person name="Baret P.V."/>
            <person name="Wincker P."/>
            <person name="Gaillardin C."/>
            <person name="Dujon B."/>
            <person name="Souciet J.L."/>
        </authorList>
    </citation>
    <scope>NUCLEOTIDE SEQUENCE [LARGE SCALE GENOMIC DNA]</scope>
    <source>
        <strain evidence="10">ATCC MYA-4447 / BCRC 22081 / CBS 7064 / NBRC 10061 / NRRL Y-12695</strain>
    </source>
</reference>
<name>G8Y8L6_PICSO</name>
<feature type="transmembrane region" description="Helical" evidence="7">
    <location>
        <begin position="37"/>
        <end position="55"/>
    </location>
</feature>
<dbReference type="InParanoid" id="G8Y8L6"/>
<keyword evidence="5" id="KW-0333">Golgi apparatus</keyword>
<keyword evidence="6 7" id="KW-0472">Membrane</keyword>
<reference evidence="8" key="1">
    <citation type="submission" date="2011-10" db="EMBL/GenBank/DDBJ databases">
        <authorList>
            <person name="Genoscope - CEA"/>
        </authorList>
    </citation>
    <scope>NUCLEOTIDE SEQUENCE</scope>
</reference>
<keyword evidence="4 7" id="KW-1133">Transmembrane helix</keyword>
<evidence type="ECO:0000313" key="9">
    <source>
        <dbReference type="EMBL" id="CCE84811.1"/>
    </source>
</evidence>
<feature type="transmembrane region" description="Helical" evidence="7">
    <location>
        <begin position="120"/>
        <end position="139"/>
    </location>
</feature>
<feature type="transmembrane region" description="Helical" evidence="7">
    <location>
        <begin position="159"/>
        <end position="181"/>
    </location>
</feature>
<dbReference type="GO" id="GO:0046873">
    <property type="term" value="F:metal ion transmembrane transporter activity"/>
    <property type="evidence" value="ECO:0007669"/>
    <property type="project" value="InterPro"/>
</dbReference>
<dbReference type="AlphaFoldDB" id="G8Y8L6"/>
<dbReference type="PANTHER" id="PTHR16133:SF0">
    <property type="entry name" value="ZINC_IRON REGULATED TRANSPORTER-RELATED PROTEIN 102B, ISOFORM E"/>
    <property type="match status" value="1"/>
</dbReference>
<evidence type="ECO:0000256" key="7">
    <source>
        <dbReference type="SAM" id="Phobius"/>
    </source>
</evidence>
<dbReference type="InterPro" id="IPR045891">
    <property type="entry name" value="ZIP9"/>
</dbReference>
<dbReference type="Pfam" id="PF02535">
    <property type="entry name" value="Zip"/>
    <property type="match status" value="2"/>
</dbReference>
<proteinExistence type="predicted"/>
<dbReference type="Proteomes" id="UP000005222">
    <property type="component" value="Chromosome K"/>
</dbReference>
<dbReference type="EMBL" id="FO082049">
    <property type="protein sequence ID" value="CCE83780.1"/>
    <property type="molecule type" value="Genomic_DNA"/>
</dbReference>
<evidence type="ECO:0000313" key="10">
    <source>
        <dbReference type="Proteomes" id="UP000005222"/>
    </source>
</evidence>
<evidence type="ECO:0000313" key="8">
    <source>
        <dbReference type="EMBL" id="CCE83780.1"/>
    </source>
</evidence>
<evidence type="ECO:0000256" key="5">
    <source>
        <dbReference type="ARBA" id="ARBA00023034"/>
    </source>
</evidence>
<dbReference type="eggNOG" id="KOG3907">
    <property type="taxonomic scope" value="Eukaryota"/>
</dbReference>
<dbReference type="GO" id="GO:0006829">
    <property type="term" value="P:zinc ion transport"/>
    <property type="evidence" value="ECO:0007669"/>
    <property type="project" value="InterPro"/>
</dbReference>
<evidence type="ECO:0000256" key="3">
    <source>
        <dbReference type="ARBA" id="ARBA00022692"/>
    </source>
</evidence>
<dbReference type="EMBL" id="FO082048">
    <property type="protein sequence ID" value="CCE84811.1"/>
    <property type="molecule type" value="Genomic_DNA"/>
</dbReference>
<dbReference type="Proteomes" id="UP000005222">
    <property type="component" value="Chromosome L"/>
</dbReference>
<keyword evidence="10" id="KW-1185">Reference proteome</keyword>
<dbReference type="STRING" id="559304.G8Y8L6"/>
<dbReference type="GO" id="GO:0000139">
    <property type="term" value="C:Golgi membrane"/>
    <property type="evidence" value="ECO:0007669"/>
    <property type="project" value="UniProtKB-SubCell"/>
</dbReference>
<evidence type="ECO:0000256" key="4">
    <source>
        <dbReference type="ARBA" id="ARBA00022989"/>
    </source>
</evidence>
<feature type="transmembrane region" description="Helical" evidence="7">
    <location>
        <begin position="193"/>
        <end position="215"/>
    </location>
</feature>